<sequence length="77" mass="9108">MHKKTPAQILLKYLIQRGMIVIPKSTNEGRIKENFNNQICLHWQTDQSKNDYSLSTGTINIFYRARKHPDFPFEPMD</sequence>
<dbReference type="EMBL" id="LVZM01017977">
    <property type="protein sequence ID" value="OUC42166.1"/>
    <property type="molecule type" value="Genomic_DNA"/>
</dbReference>
<comment type="caution">
    <text evidence="1">The sequence shown here is derived from an EMBL/GenBank/DDBJ whole genome shotgun (WGS) entry which is preliminary data.</text>
</comment>
<dbReference type="SUPFAM" id="SSF51430">
    <property type="entry name" value="NAD(P)-linked oxidoreductase"/>
    <property type="match status" value="1"/>
</dbReference>
<dbReference type="Proteomes" id="UP000243006">
    <property type="component" value="Unassembled WGS sequence"/>
</dbReference>
<evidence type="ECO:0008006" key="3">
    <source>
        <dbReference type="Google" id="ProtNLM"/>
    </source>
</evidence>
<protein>
    <recommendedName>
        <fullName evidence="3">NADP-dependent oxidoreductase domain-containing protein</fullName>
    </recommendedName>
</protein>
<evidence type="ECO:0000313" key="2">
    <source>
        <dbReference type="Proteomes" id="UP000243006"/>
    </source>
</evidence>
<organism evidence="1 2">
    <name type="scientific">Trichinella nativa</name>
    <dbReference type="NCBI Taxonomy" id="6335"/>
    <lineage>
        <taxon>Eukaryota</taxon>
        <taxon>Metazoa</taxon>
        <taxon>Ecdysozoa</taxon>
        <taxon>Nematoda</taxon>
        <taxon>Enoplea</taxon>
        <taxon>Dorylaimia</taxon>
        <taxon>Trichinellida</taxon>
        <taxon>Trichinellidae</taxon>
        <taxon>Trichinella</taxon>
    </lineage>
</organism>
<accession>A0A1Y3EEB7</accession>
<proteinExistence type="predicted"/>
<dbReference type="AlphaFoldDB" id="A0A1Y3EEB7"/>
<evidence type="ECO:0000313" key="1">
    <source>
        <dbReference type="EMBL" id="OUC42166.1"/>
    </source>
</evidence>
<name>A0A1Y3EEB7_9BILA</name>
<dbReference type="Gene3D" id="3.20.20.100">
    <property type="entry name" value="NADP-dependent oxidoreductase domain"/>
    <property type="match status" value="1"/>
</dbReference>
<dbReference type="InterPro" id="IPR036812">
    <property type="entry name" value="NAD(P)_OxRdtase_dom_sf"/>
</dbReference>
<reference evidence="1 2" key="1">
    <citation type="submission" date="2015-04" db="EMBL/GenBank/DDBJ databases">
        <title>Draft genome of the roundworm Trichinella nativa.</title>
        <authorList>
            <person name="Mitreva M."/>
        </authorList>
    </citation>
    <scope>NUCLEOTIDE SEQUENCE [LARGE SCALE GENOMIC DNA]</scope>
    <source>
        <strain evidence="1 2">ISS45</strain>
    </source>
</reference>
<gene>
    <name evidence="1" type="ORF">D917_10392</name>
</gene>